<evidence type="ECO:0000259" key="7">
    <source>
        <dbReference type="PROSITE" id="PS50850"/>
    </source>
</evidence>
<dbReference type="SUPFAM" id="SSF103473">
    <property type="entry name" value="MFS general substrate transporter"/>
    <property type="match status" value="1"/>
</dbReference>
<feature type="transmembrane region" description="Helical" evidence="6">
    <location>
        <begin position="59"/>
        <end position="77"/>
    </location>
</feature>
<evidence type="ECO:0000256" key="2">
    <source>
        <dbReference type="ARBA" id="ARBA00022448"/>
    </source>
</evidence>
<feature type="transmembrane region" description="Helical" evidence="6">
    <location>
        <begin position="402"/>
        <end position="426"/>
    </location>
</feature>
<dbReference type="PANTHER" id="PTHR43791">
    <property type="entry name" value="PERMEASE-RELATED"/>
    <property type="match status" value="1"/>
</dbReference>
<evidence type="ECO:0000256" key="3">
    <source>
        <dbReference type="ARBA" id="ARBA00022692"/>
    </source>
</evidence>
<evidence type="ECO:0000256" key="5">
    <source>
        <dbReference type="ARBA" id="ARBA00023136"/>
    </source>
</evidence>
<dbReference type="Proteomes" id="UP000294003">
    <property type="component" value="Unassembled WGS sequence"/>
</dbReference>
<feature type="transmembrane region" description="Helical" evidence="6">
    <location>
        <begin position="337"/>
        <end position="358"/>
    </location>
</feature>
<dbReference type="Pfam" id="PF07690">
    <property type="entry name" value="MFS_1"/>
    <property type="match status" value="1"/>
</dbReference>
<organism evidence="8 9">
    <name type="scientific">Monosporascus cannonballus</name>
    <dbReference type="NCBI Taxonomy" id="155416"/>
    <lineage>
        <taxon>Eukaryota</taxon>
        <taxon>Fungi</taxon>
        <taxon>Dikarya</taxon>
        <taxon>Ascomycota</taxon>
        <taxon>Pezizomycotina</taxon>
        <taxon>Sordariomycetes</taxon>
        <taxon>Xylariomycetidae</taxon>
        <taxon>Xylariales</taxon>
        <taxon>Xylariales incertae sedis</taxon>
        <taxon>Monosporascus</taxon>
    </lineage>
</organism>
<gene>
    <name evidence="8" type="ORF">DL762_001766</name>
</gene>
<dbReference type="InterPro" id="IPR036259">
    <property type="entry name" value="MFS_trans_sf"/>
</dbReference>
<keyword evidence="4 6" id="KW-1133">Transmembrane helix</keyword>
<dbReference type="PANTHER" id="PTHR43791:SF18">
    <property type="entry name" value="NICOTINIC ACID TRANSPORTER TNA1, PUTATIVE (AFU_ORTHOLOGUE AFUA_3G03820)-RELATED"/>
    <property type="match status" value="1"/>
</dbReference>
<sequence length="461" mass="51197">MTPSTKTPEPDRPGVVHAEHGLRGGIEKVGAVATAPETILESFAHLDEKKILRKMDVRLIPMLAVLYLLSFLDRGNIGNAKIEGLQEDLGMTPDEYNWCLTAFFFTYAAFEVPSNLLLKKLRPSRWLPCIMIAALFFSAASIAGAFSGLLAFAIAKMDGVANLEGWRWIFLLEGIATVVVAVVAFFVLHDFPETATFLTEEERAFVVFRLKYQGQVQAKEQERTQVAEADEFEWRYVWDAFKDWQIWVNIFVYWGLVCPLYGISLFLPTIIRNLGYSSSKAQLMTVPIYITAAILAVFFAYISDRLGKRSPFVVCFLLIMIVGFSMCISSSNPRVVYAGVFVAACAIYPAFPGVITWLANNLAGSYKRSAGMAIQIGVGNLGGAMASNFYRQKDGPRYILGHALELAFIGAGILAAAILMVAYAAINKKRDRAMREGGQDRYTAEELSAKGDRAVTFRYMY</sequence>
<keyword evidence="3 6" id="KW-0812">Transmembrane</keyword>
<feature type="domain" description="Major facilitator superfamily (MFS) profile" evidence="7">
    <location>
        <begin position="235"/>
        <end position="461"/>
    </location>
</feature>
<feature type="transmembrane region" description="Helical" evidence="6">
    <location>
        <begin position="130"/>
        <end position="154"/>
    </location>
</feature>
<dbReference type="InterPro" id="IPR011701">
    <property type="entry name" value="MFS"/>
</dbReference>
<evidence type="ECO:0000256" key="4">
    <source>
        <dbReference type="ARBA" id="ARBA00022989"/>
    </source>
</evidence>
<keyword evidence="5 6" id="KW-0472">Membrane</keyword>
<evidence type="ECO:0000256" key="1">
    <source>
        <dbReference type="ARBA" id="ARBA00004141"/>
    </source>
</evidence>
<feature type="transmembrane region" description="Helical" evidence="6">
    <location>
        <begin position="166"/>
        <end position="188"/>
    </location>
</feature>
<protein>
    <recommendedName>
        <fullName evidence="7">Major facilitator superfamily (MFS) profile domain-containing protein</fullName>
    </recommendedName>
</protein>
<feature type="transmembrane region" description="Helical" evidence="6">
    <location>
        <begin position="311"/>
        <end position="331"/>
    </location>
</feature>
<comment type="caution">
    <text evidence="8">The sequence shown here is derived from an EMBL/GenBank/DDBJ whole genome shotgun (WGS) entry which is preliminary data.</text>
</comment>
<reference evidence="8 9" key="1">
    <citation type="submission" date="2018-06" db="EMBL/GenBank/DDBJ databases">
        <title>Complete Genomes of Monosporascus.</title>
        <authorList>
            <person name="Robinson A.J."/>
            <person name="Natvig D.O."/>
        </authorList>
    </citation>
    <scope>NUCLEOTIDE SEQUENCE [LARGE SCALE GENOMIC DNA]</scope>
    <source>
        <strain evidence="8 9">CBS 609.92</strain>
    </source>
</reference>
<feature type="transmembrane region" description="Helical" evidence="6">
    <location>
        <begin position="283"/>
        <end position="302"/>
    </location>
</feature>
<feature type="transmembrane region" description="Helical" evidence="6">
    <location>
        <begin position="370"/>
        <end position="390"/>
    </location>
</feature>
<keyword evidence="9" id="KW-1185">Reference proteome</keyword>
<dbReference type="PROSITE" id="PS50850">
    <property type="entry name" value="MFS"/>
    <property type="match status" value="1"/>
</dbReference>
<comment type="subcellular location">
    <subcellularLocation>
        <location evidence="1">Membrane</location>
        <topology evidence="1">Multi-pass membrane protein</topology>
    </subcellularLocation>
</comment>
<evidence type="ECO:0000256" key="6">
    <source>
        <dbReference type="SAM" id="Phobius"/>
    </source>
</evidence>
<proteinExistence type="predicted"/>
<evidence type="ECO:0000313" key="8">
    <source>
        <dbReference type="EMBL" id="RYO92200.1"/>
    </source>
</evidence>
<name>A0ABY0HFZ1_9PEZI</name>
<dbReference type="EMBL" id="QJNS01000030">
    <property type="protein sequence ID" value="RYO92200.1"/>
    <property type="molecule type" value="Genomic_DNA"/>
</dbReference>
<accession>A0ABY0HFZ1</accession>
<keyword evidence="2" id="KW-0813">Transport</keyword>
<evidence type="ECO:0000313" key="9">
    <source>
        <dbReference type="Proteomes" id="UP000294003"/>
    </source>
</evidence>
<dbReference type="Gene3D" id="1.20.1250.20">
    <property type="entry name" value="MFS general substrate transporter like domains"/>
    <property type="match status" value="2"/>
</dbReference>
<feature type="transmembrane region" description="Helical" evidence="6">
    <location>
        <begin position="97"/>
        <end position="118"/>
    </location>
</feature>
<feature type="transmembrane region" description="Helical" evidence="6">
    <location>
        <begin position="251"/>
        <end position="271"/>
    </location>
</feature>
<dbReference type="InterPro" id="IPR020846">
    <property type="entry name" value="MFS_dom"/>
</dbReference>